<accession>A0A1W1BH38</accession>
<gene>
    <name evidence="2" type="ORF">MNB_SM-4-1658</name>
</gene>
<evidence type="ECO:0000259" key="1">
    <source>
        <dbReference type="Pfam" id="PF12680"/>
    </source>
</evidence>
<name>A0A1W1BH38_9ZZZZ</name>
<dbReference type="Pfam" id="PF12680">
    <property type="entry name" value="SnoaL_2"/>
    <property type="match status" value="1"/>
</dbReference>
<dbReference type="InterPro" id="IPR037401">
    <property type="entry name" value="SnoaL-like"/>
</dbReference>
<protein>
    <recommendedName>
        <fullName evidence="1">SnoaL-like domain-containing protein</fullName>
    </recommendedName>
</protein>
<dbReference type="SUPFAM" id="SSF54427">
    <property type="entry name" value="NTF2-like"/>
    <property type="match status" value="1"/>
</dbReference>
<reference evidence="2" key="1">
    <citation type="submission" date="2016-10" db="EMBL/GenBank/DDBJ databases">
        <authorList>
            <person name="de Groot N.N."/>
        </authorList>
    </citation>
    <scope>NUCLEOTIDE SEQUENCE</scope>
</reference>
<dbReference type="Gene3D" id="3.10.450.50">
    <property type="match status" value="1"/>
</dbReference>
<evidence type="ECO:0000313" key="2">
    <source>
        <dbReference type="EMBL" id="SFV52808.1"/>
    </source>
</evidence>
<dbReference type="EMBL" id="FPHF01000019">
    <property type="protein sequence ID" value="SFV52808.1"/>
    <property type="molecule type" value="Genomic_DNA"/>
</dbReference>
<dbReference type="AlphaFoldDB" id="A0A1W1BH38"/>
<proteinExistence type="predicted"/>
<sequence>MKKIIILSILVVNIFAQDINGILDEYMAAWNNHNKAKIETFYAQNIEWYDLAYDYTTKGKTTVSKAITAAFLDNIENMYWVKSGDVFISENTVTYEWVYGGSSDGKEFAIKGISTTTFDKGKIISQKDYYDMLSLQKALGTAN</sequence>
<dbReference type="InterPro" id="IPR032710">
    <property type="entry name" value="NTF2-like_dom_sf"/>
</dbReference>
<organism evidence="2">
    <name type="scientific">hydrothermal vent metagenome</name>
    <dbReference type="NCBI Taxonomy" id="652676"/>
    <lineage>
        <taxon>unclassified sequences</taxon>
        <taxon>metagenomes</taxon>
        <taxon>ecological metagenomes</taxon>
    </lineage>
</organism>
<feature type="domain" description="SnoaL-like" evidence="1">
    <location>
        <begin position="24"/>
        <end position="124"/>
    </location>
</feature>